<keyword evidence="9 11" id="KW-0472">Membrane</keyword>
<keyword evidence="6" id="KW-0862">Zinc</keyword>
<gene>
    <name evidence="13" type="ORF">RM553_07415</name>
</gene>
<keyword evidence="4 11" id="KW-0812">Transmembrane</keyword>
<feature type="transmembrane region" description="Helical" evidence="11">
    <location>
        <begin position="12"/>
        <end position="38"/>
    </location>
</feature>
<proteinExistence type="inferred from homology"/>
<dbReference type="Proteomes" id="UP001262889">
    <property type="component" value="Unassembled WGS sequence"/>
</dbReference>
<keyword evidence="8" id="KW-0770">Synapse</keyword>
<comment type="subcellular location">
    <subcellularLocation>
        <location evidence="2">Cytoplasmic vesicle</location>
        <location evidence="2">Secretory vesicle</location>
        <location evidence="2">Synaptic vesicle membrane</location>
        <topology evidence="2">Multi-pass membrane protein</topology>
    </subcellularLocation>
    <subcellularLocation>
        <location evidence="1">Early endosome membrane</location>
    </subcellularLocation>
</comment>
<evidence type="ECO:0000256" key="9">
    <source>
        <dbReference type="ARBA" id="ARBA00023136"/>
    </source>
</evidence>
<sequence length="217" mass="23902">MENQDKEKVQKGLHYAMILSVITIAYNTIEGIVSTFFGASDETLALFGFGLDSFVEVLSGVGIAHMIYRMKRNSINERDKFEITALRITGTALYILTAGLIVGAGISIFNQSEPETTMAGIIVAGISILTMYFLYAEKMKVGKKLDSKPIISDAKCTKTCFYLSFILLASSLIYEIWQIPYIDALGSIGIAWYAWKEGKEAFENAKSKSLSCSSDCC</sequence>
<dbReference type="SUPFAM" id="SSF161111">
    <property type="entry name" value="Cation efflux protein transmembrane domain-like"/>
    <property type="match status" value="1"/>
</dbReference>
<feature type="transmembrane region" description="Helical" evidence="11">
    <location>
        <begin position="156"/>
        <end position="177"/>
    </location>
</feature>
<protein>
    <submittedName>
        <fullName evidence="13">Cation transporter</fullName>
    </submittedName>
</protein>
<dbReference type="PANTHER" id="PTHR31937">
    <property type="entry name" value="TRANSMEMBRANE PROTEIN 163"/>
    <property type="match status" value="1"/>
</dbReference>
<dbReference type="EMBL" id="JAVRHQ010000006">
    <property type="protein sequence ID" value="MDT0642660.1"/>
    <property type="molecule type" value="Genomic_DNA"/>
</dbReference>
<keyword evidence="14" id="KW-1185">Reference proteome</keyword>
<dbReference type="InterPro" id="IPR026765">
    <property type="entry name" value="Tmem163"/>
</dbReference>
<organism evidence="13 14">
    <name type="scientific">Autumnicola tepida</name>
    <dbReference type="NCBI Taxonomy" id="3075595"/>
    <lineage>
        <taxon>Bacteria</taxon>
        <taxon>Pseudomonadati</taxon>
        <taxon>Bacteroidota</taxon>
        <taxon>Flavobacteriia</taxon>
        <taxon>Flavobacteriales</taxon>
        <taxon>Flavobacteriaceae</taxon>
        <taxon>Autumnicola</taxon>
    </lineage>
</organism>
<dbReference type="Gene3D" id="1.20.1510.10">
    <property type="entry name" value="Cation efflux protein transmembrane domain"/>
    <property type="match status" value="1"/>
</dbReference>
<feature type="transmembrane region" description="Helical" evidence="11">
    <location>
        <begin position="88"/>
        <end position="110"/>
    </location>
</feature>
<evidence type="ECO:0000256" key="11">
    <source>
        <dbReference type="SAM" id="Phobius"/>
    </source>
</evidence>
<evidence type="ECO:0000256" key="10">
    <source>
        <dbReference type="ARBA" id="ARBA00023329"/>
    </source>
</evidence>
<comment type="similarity">
    <text evidence="3">Belongs to the TMEM163 family.</text>
</comment>
<evidence type="ECO:0000256" key="8">
    <source>
        <dbReference type="ARBA" id="ARBA00023018"/>
    </source>
</evidence>
<reference evidence="13 14" key="1">
    <citation type="submission" date="2023-09" db="EMBL/GenBank/DDBJ databases">
        <authorList>
            <person name="Rey-Velasco X."/>
        </authorList>
    </citation>
    <scope>NUCLEOTIDE SEQUENCE [LARGE SCALE GENOMIC DNA]</scope>
    <source>
        <strain evidence="13 14">F363</strain>
    </source>
</reference>
<dbReference type="RefSeq" id="WP_311534287.1">
    <property type="nucleotide sequence ID" value="NZ_JAVRHQ010000006.1"/>
</dbReference>
<evidence type="ECO:0000313" key="13">
    <source>
        <dbReference type="EMBL" id="MDT0642660.1"/>
    </source>
</evidence>
<keyword evidence="5" id="KW-0967">Endosome</keyword>
<keyword evidence="10" id="KW-0968">Cytoplasmic vesicle</keyword>
<evidence type="ECO:0000256" key="2">
    <source>
        <dbReference type="ARBA" id="ARBA00004644"/>
    </source>
</evidence>
<evidence type="ECO:0000256" key="1">
    <source>
        <dbReference type="ARBA" id="ARBA00004146"/>
    </source>
</evidence>
<evidence type="ECO:0000259" key="12">
    <source>
        <dbReference type="Pfam" id="PF01545"/>
    </source>
</evidence>
<name>A0ABU3C8I8_9FLAO</name>
<feature type="transmembrane region" description="Helical" evidence="11">
    <location>
        <begin position="116"/>
        <end position="135"/>
    </location>
</feature>
<dbReference type="Pfam" id="PF01545">
    <property type="entry name" value="Cation_efflux"/>
    <property type="match status" value="1"/>
</dbReference>
<evidence type="ECO:0000256" key="5">
    <source>
        <dbReference type="ARBA" id="ARBA00022753"/>
    </source>
</evidence>
<feature type="transmembrane region" description="Helical" evidence="11">
    <location>
        <begin position="44"/>
        <end position="68"/>
    </location>
</feature>
<evidence type="ECO:0000256" key="7">
    <source>
        <dbReference type="ARBA" id="ARBA00022989"/>
    </source>
</evidence>
<dbReference type="InterPro" id="IPR058533">
    <property type="entry name" value="Cation_efflux_TM"/>
</dbReference>
<feature type="domain" description="Cation efflux protein transmembrane" evidence="12">
    <location>
        <begin position="22"/>
        <end position="198"/>
    </location>
</feature>
<evidence type="ECO:0000256" key="6">
    <source>
        <dbReference type="ARBA" id="ARBA00022833"/>
    </source>
</evidence>
<evidence type="ECO:0000256" key="4">
    <source>
        <dbReference type="ARBA" id="ARBA00022692"/>
    </source>
</evidence>
<comment type="caution">
    <text evidence="13">The sequence shown here is derived from an EMBL/GenBank/DDBJ whole genome shotgun (WGS) entry which is preliminary data.</text>
</comment>
<dbReference type="InterPro" id="IPR027469">
    <property type="entry name" value="Cation_efflux_TMD_sf"/>
</dbReference>
<accession>A0ABU3C8I8</accession>
<keyword evidence="7 11" id="KW-1133">Transmembrane helix</keyword>
<evidence type="ECO:0000256" key="3">
    <source>
        <dbReference type="ARBA" id="ARBA00008731"/>
    </source>
</evidence>
<dbReference type="PANTHER" id="PTHR31937:SF2">
    <property type="entry name" value="TRANSMEMBRANE PROTEIN 163"/>
    <property type="match status" value="1"/>
</dbReference>
<evidence type="ECO:0000313" key="14">
    <source>
        <dbReference type="Proteomes" id="UP001262889"/>
    </source>
</evidence>